<keyword evidence="9" id="KW-1185">Reference proteome</keyword>
<dbReference type="PROSITE" id="PS00723">
    <property type="entry name" value="POLYPRENYL_SYNTHASE_1"/>
    <property type="match status" value="1"/>
</dbReference>
<dbReference type="RefSeq" id="WP_345937246.1">
    <property type="nucleotide sequence ID" value="NZ_JBBKTW010000003.1"/>
</dbReference>
<dbReference type="InterPro" id="IPR000092">
    <property type="entry name" value="Polyprenyl_synt"/>
</dbReference>
<evidence type="ECO:0000256" key="3">
    <source>
        <dbReference type="ARBA" id="ARBA00022679"/>
    </source>
</evidence>
<evidence type="ECO:0000313" key="9">
    <source>
        <dbReference type="Proteomes" id="UP001413721"/>
    </source>
</evidence>
<dbReference type="EMBL" id="JBBKTW010000003">
    <property type="protein sequence ID" value="MEN2988648.1"/>
    <property type="molecule type" value="Genomic_DNA"/>
</dbReference>
<dbReference type="NCBIfam" id="NF045485">
    <property type="entry name" value="FPPsyn"/>
    <property type="match status" value="1"/>
</dbReference>
<dbReference type="SFLD" id="SFLDG01017">
    <property type="entry name" value="Polyprenyl_Transferase_Like"/>
    <property type="match status" value="1"/>
</dbReference>
<dbReference type="InterPro" id="IPR053378">
    <property type="entry name" value="Prenyl_diphosphate_synthase"/>
</dbReference>
<reference evidence="8 9" key="1">
    <citation type="submission" date="2024-03" db="EMBL/GenBank/DDBJ databases">
        <title>High-quality draft genome sequencing of Tistrella sp. BH-R2-4.</title>
        <authorList>
            <person name="Dong C."/>
        </authorList>
    </citation>
    <scope>NUCLEOTIDE SEQUENCE [LARGE SCALE GENOMIC DNA]</scope>
    <source>
        <strain evidence="8 9">BH-R2-4</strain>
    </source>
</reference>
<name>A0ABU9YIK7_9PROT</name>
<comment type="similarity">
    <text evidence="2 7">Belongs to the FPP/GGPP synthase family.</text>
</comment>
<comment type="caution">
    <text evidence="8">The sequence shown here is derived from an EMBL/GenBank/DDBJ whole genome shotgun (WGS) entry which is preliminary data.</text>
</comment>
<protein>
    <submittedName>
        <fullName evidence="8">Polyprenyl synthetase family protein</fullName>
    </submittedName>
</protein>
<dbReference type="InterPro" id="IPR033749">
    <property type="entry name" value="Polyprenyl_synt_CS"/>
</dbReference>
<keyword evidence="3 7" id="KW-0808">Transferase</keyword>
<dbReference type="CDD" id="cd00685">
    <property type="entry name" value="Trans_IPPS_HT"/>
    <property type="match status" value="1"/>
</dbReference>
<dbReference type="Proteomes" id="UP001413721">
    <property type="component" value="Unassembled WGS sequence"/>
</dbReference>
<evidence type="ECO:0000256" key="7">
    <source>
        <dbReference type="RuleBase" id="RU004466"/>
    </source>
</evidence>
<dbReference type="PROSITE" id="PS00444">
    <property type="entry name" value="POLYPRENYL_SYNTHASE_2"/>
    <property type="match status" value="1"/>
</dbReference>
<dbReference type="InterPro" id="IPR008949">
    <property type="entry name" value="Isoprenoid_synthase_dom_sf"/>
</dbReference>
<dbReference type="PANTHER" id="PTHR43281">
    <property type="entry name" value="FARNESYL DIPHOSPHATE SYNTHASE"/>
    <property type="match status" value="1"/>
</dbReference>
<dbReference type="PANTHER" id="PTHR43281:SF1">
    <property type="entry name" value="FARNESYL DIPHOSPHATE SYNTHASE"/>
    <property type="match status" value="1"/>
</dbReference>
<proteinExistence type="inferred from homology"/>
<dbReference type="Pfam" id="PF00348">
    <property type="entry name" value="polyprenyl_synt"/>
    <property type="match status" value="1"/>
</dbReference>
<keyword evidence="4" id="KW-0479">Metal-binding</keyword>
<keyword evidence="5" id="KW-0460">Magnesium</keyword>
<evidence type="ECO:0000256" key="5">
    <source>
        <dbReference type="ARBA" id="ARBA00022842"/>
    </source>
</evidence>
<evidence type="ECO:0000256" key="2">
    <source>
        <dbReference type="ARBA" id="ARBA00006706"/>
    </source>
</evidence>
<keyword evidence="6" id="KW-0414">Isoprene biosynthesis</keyword>
<sequence>MNGSGPLPGDDQAGLLPIFDAQARAALAGRIETVSAGVEAAMDRLLPPQGGGASPRLTEALRYAVFAGGKRLRPFLIAASGQLFDVPADRSFRAGAAVEFLHTYSLVHDDLPAMDDDDLRRGRPTTHRQYDEATAILVGDALLTLAFQVLAEPATHPEGGVRADLVLALAEAGGAGGMVGGQMLDIEAEAAGGMTELGAIGRMQRLKTGALIEFSCRAGAILGGAGMEARTALRDYARALGLAYQIADDLIDATGDATAAGKAVGKDAARGKATFVGLMGVDGARAEAARLMDMAIAALGAFDDRADDLRRLAIHVVTRDR</sequence>
<gene>
    <name evidence="8" type="ORF">WG926_10070</name>
</gene>
<evidence type="ECO:0000313" key="8">
    <source>
        <dbReference type="EMBL" id="MEN2988648.1"/>
    </source>
</evidence>
<dbReference type="SFLD" id="SFLDS00005">
    <property type="entry name" value="Isoprenoid_Synthase_Type_I"/>
    <property type="match status" value="1"/>
</dbReference>
<organism evidence="8 9">
    <name type="scientific">Tistrella arctica</name>
    <dbReference type="NCBI Taxonomy" id="3133430"/>
    <lineage>
        <taxon>Bacteria</taxon>
        <taxon>Pseudomonadati</taxon>
        <taxon>Pseudomonadota</taxon>
        <taxon>Alphaproteobacteria</taxon>
        <taxon>Geminicoccales</taxon>
        <taxon>Geminicoccaceae</taxon>
        <taxon>Tistrella</taxon>
    </lineage>
</organism>
<evidence type="ECO:0000256" key="4">
    <source>
        <dbReference type="ARBA" id="ARBA00022723"/>
    </source>
</evidence>
<dbReference type="Gene3D" id="1.10.600.10">
    <property type="entry name" value="Farnesyl Diphosphate Synthase"/>
    <property type="match status" value="1"/>
</dbReference>
<comment type="cofactor">
    <cofactor evidence="1">
        <name>Mg(2+)</name>
        <dbReference type="ChEBI" id="CHEBI:18420"/>
    </cofactor>
</comment>
<evidence type="ECO:0000256" key="6">
    <source>
        <dbReference type="ARBA" id="ARBA00023229"/>
    </source>
</evidence>
<evidence type="ECO:0000256" key="1">
    <source>
        <dbReference type="ARBA" id="ARBA00001946"/>
    </source>
</evidence>
<accession>A0ABU9YIK7</accession>
<dbReference type="SUPFAM" id="SSF48576">
    <property type="entry name" value="Terpenoid synthases"/>
    <property type="match status" value="1"/>
</dbReference>